<dbReference type="VEuPathDB" id="TriTrypDB:BCY84_10224"/>
<evidence type="ECO:0000313" key="1">
    <source>
        <dbReference type="EMBL" id="PWU99384.1"/>
    </source>
</evidence>
<dbReference type="VEuPathDB" id="TriTrypDB:TcCL_ESM06666"/>
<organism evidence="1 2">
    <name type="scientific">Trypanosoma cruzi</name>
    <dbReference type="NCBI Taxonomy" id="5693"/>
    <lineage>
        <taxon>Eukaryota</taxon>
        <taxon>Discoba</taxon>
        <taxon>Euglenozoa</taxon>
        <taxon>Kinetoplastea</taxon>
        <taxon>Metakinetoplastina</taxon>
        <taxon>Trypanosomatida</taxon>
        <taxon>Trypanosomatidae</taxon>
        <taxon>Trypanosoma</taxon>
        <taxon>Schizotrypanum</taxon>
    </lineage>
</organism>
<dbReference type="VEuPathDB" id="TriTrypDB:TCDM_12276"/>
<protein>
    <submittedName>
        <fullName evidence="1">Uncharacterized protein</fullName>
    </submittedName>
</protein>
<dbReference type="EMBL" id="PRFA01000009">
    <property type="protein sequence ID" value="PWU99384.1"/>
    <property type="molecule type" value="Genomic_DNA"/>
</dbReference>
<dbReference type="VEuPathDB" id="TriTrypDB:TcCLB.511189.54"/>
<dbReference type="VEuPathDB" id="TriTrypDB:TcYC6_0077800"/>
<dbReference type="Proteomes" id="UP000246121">
    <property type="component" value="Unassembled WGS sequence"/>
</dbReference>
<reference evidence="1 2" key="1">
    <citation type="journal article" date="2018" name="Microb. Genom.">
        <title>Expanding an expanded genome: long-read sequencing of Trypanosoma cruzi.</title>
        <authorList>
            <person name="Berna L."/>
            <person name="Rodriguez M."/>
            <person name="Chiribao M.L."/>
            <person name="Parodi-Talice A."/>
            <person name="Pita S."/>
            <person name="Rijo G."/>
            <person name="Alvarez-Valin F."/>
            <person name="Robello C."/>
        </authorList>
    </citation>
    <scope>NUCLEOTIDE SEQUENCE [LARGE SCALE GENOMIC DNA]</scope>
    <source>
        <strain evidence="1 2">Dm28c</strain>
    </source>
</reference>
<dbReference type="VEuPathDB" id="TriTrypDB:ECC02_006971"/>
<accession>A0A2V2VTB2</accession>
<dbReference type="VEuPathDB" id="TriTrypDB:C3747_12g238"/>
<evidence type="ECO:0000313" key="2">
    <source>
        <dbReference type="Proteomes" id="UP000246121"/>
    </source>
</evidence>
<dbReference type="VEuPathDB" id="TriTrypDB:C4B63_9g409"/>
<comment type="caution">
    <text evidence="1">The sequence shown here is derived from an EMBL/GenBank/DDBJ whole genome shotgun (WGS) entry which is preliminary data.</text>
</comment>
<dbReference type="VEuPathDB" id="TriTrypDB:Tc_MARK_9505"/>
<dbReference type="VEuPathDB" id="TriTrypDB:TcG_10490"/>
<dbReference type="VEuPathDB" id="TriTrypDB:TcCLB.508667.20"/>
<dbReference type="VEuPathDB" id="TriTrypDB:TCSYLVIO_000274"/>
<proteinExistence type="predicted"/>
<dbReference type="VEuPathDB" id="TriTrypDB:TcBrA4_0101860"/>
<sequence>MRRRTDRRRFGAVATFVPLLVFVVVALSVCQDALRSVKHSFSEVDFEGERQLRQETRKEERSPLGAAFTSKAQSILNGSRLVGDGLDVHMFVLWQHAYPQWRAILQDICKSFVVLELAEFDWGDTRMGLQRFLSNLWVLYNGKGGWEREGMAKKVQQCGYGRFIAIAVADMNPQYARKHTAHGVDIVNVMAHKKKILYRKWSGGGFKVHGTFSTHEANHDIRVLLHTTIEGLLLRAMETQAYARDIVSAYLDDPAPFYTTREVYGATNPDNKGNNGKADENAIRYHQQGWQCDAFFFALGSLMQVAIVDGRTGVLLWSQRSSLPGTPLAVYVVTKTGCAAWPDKLELRILFSEMWGAVALLRASPVNAVGVTLSSEFTVELEGSTRVLLLTPFK</sequence>
<dbReference type="AlphaFoldDB" id="A0A2V2VTB2"/>
<name>A0A2V2VTB2_TRYCR</name>
<gene>
    <name evidence="1" type="ORF">C4B63_9g409</name>
</gene>